<dbReference type="AlphaFoldDB" id="A0A1H8Q5Y0"/>
<gene>
    <name evidence="1" type="ORF">SAMN04488052_101358</name>
</gene>
<dbReference type="STRING" id="406100.SAMN04488052_101358"/>
<evidence type="ECO:0000313" key="2">
    <source>
        <dbReference type="Proteomes" id="UP000199657"/>
    </source>
</evidence>
<proteinExistence type="predicted"/>
<sequence length="52" mass="5978">MTKPDRDQGRSHQLLQELETASRELHQALDRLEHWLSHSLCTANDQAEPAGR</sequence>
<dbReference type="Proteomes" id="UP000199657">
    <property type="component" value="Unassembled WGS sequence"/>
</dbReference>
<dbReference type="EMBL" id="FOEG01000001">
    <property type="protein sequence ID" value="SEO49324.1"/>
    <property type="molecule type" value="Genomic_DNA"/>
</dbReference>
<evidence type="ECO:0000313" key="1">
    <source>
        <dbReference type="EMBL" id="SEO49324.1"/>
    </source>
</evidence>
<reference evidence="1 2" key="1">
    <citation type="submission" date="2016-10" db="EMBL/GenBank/DDBJ databases">
        <authorList>
            <person name="de Groot N.N."/>
        </authorList>
    </citation>
    <scope>NUCLEOTIDE SEQUENCE [LARGE SCALE GENOMIC DNA]</scope>
    <source>
        <strain evidence="1 2">CGMCC 1.6291</strain>
    </source>
</reference>
<organism evidence="1 2">
    <name type="scientific">Aquisalimonas asiatica</name>
    <dbReference type="NCBI Taxonomy" id="406100"/>
    <lineage>
        <taxon>Bacteria</taxon>
        <taxon>Pseudomonadati</taxon>
        <taxon>Pseudomonadota</taxon>
        <taxon>Gammaproteobacteria</taxon>
        <taxon>Chromatiales</taxon>
        <taxon>Ectothiorhodospiraceae</taxon>
        <taxon>Aquisalimonas</taxon>
    </lineage>
</organism>
<keyword evidence="2" id="KW-1185">Reference proteome</keyword>
<accession>A0A1H8Q5Y0</accession>
<dbReference type="RefSeq" id="WP_171909764.1">
    <property type="nucleotide sequence ID" value="NZ_FOEG01000001.1"/>
</dbReference>
<name>A0A1H8Q5Y0_9GAMM</name>
<protein>
    <submittedName>
        <fullName evidence="1">Uncharacterized protein</fullName>
    </submittedName>
</protein>